<accession>A0AA42J0P9</accession>
<gene>
    <name evidence="1" type="ORF">PBV87_09315</name>
</gene>
<organism evidence="1 2">
    <name type="scientific">Holtiella tumoricola</name>
    <dbReference type="NCBI Taxonomy" id="3018743"/>
    <lineage>
        <taxon>Bacteria</taxon>
        <taxon>Bacillati</taxon>
        <taxon>Bacillota</taxon>
        <taxon>Clostridia</taxon>
        <taxon>Lachnospirales</taxon>
        <taxon>Cellulosilyticaceae</taxon>
        <taxon>Holtiella</taxon>
    </lineage>
</organism>
<dbReference type="SUPFAM" id="SSF69279">
    <property type="entry name" value="Phage tail proteins"/>
    <property type="match status" value="1"/>
</dbReference>
<evidence type="ECO:0000313" key="1">
    <source>
        <dbReference type="EMBL" id="MDA3731674.1"/>
    </source>
</evidence>
<keyword evidence="2" id="KW-1185">Reference proteome</keyword>
<protein>
    <submittedName>
        <fullName evidence="1">Contractile injection system protein, VgrG/Pvc8 family</fullName>
    </submittedName>
</protein>
<dbReference type="AlphaFoldDB" id="A0AA42J0P9"/>
<evidence type="ECO:0000313" key="2">
    <source>
        <dbReference type="Proteomes" id="UP001169242"/>
    </source>
</evidence>
<dbReference type="Pfam" id="PF05954">
    <property type="entry name" value="Phage_GPD"/>
    <property type="match status" value="1"/>
</dbReference>
<dbReference type="RefSeq" id="WP_271012036.1">
    <property type="nucleotide sequence ID" value="NZ_JAQIFT010000040.1"/>
</dbReference>
<name>A0AA42J0P9_9FIRM</name>
<sequence>MSRRVKLSVKYQGVDISLDISKYLIGFTYTDNASNEADSLEITLEDKDGLWHGEWLPEKGDLIYASFSVENWTKDNSVQVLPCGAFTLDEISLSGPPDTVALKGQSVPVNSSIKHTKQTKSWKQVNLSKIAGDIASASGLSMMFECSEDPFYESIDQVKEGNIAFLQKLCTREGISLKVTNSTIVLFEQKLYEAKEALITLEKGKSNILSYSFNSSTNDTAYGSCRVRYTDPVTSETIEYTTTVGEGQQLEVNEQVKSVEEAKRLSEQRLREKNSNEYTAQFSLMGDTRLVSGVTIELKGWKKFDGKYIIQKANHVVIGGYKTDIELTKCLEGY</sequence>
<proteinExistence type="predicted"/>
<dbReference type="EMBL" id="JAQIFT010000040">
    <property type="protein sequence ID" value="MDA3731674.1"/>
    <property type="molecule type" value="Genomic_DNA"/>
</dbReference>
<dbReference type="Proteomes" id="UP001169242">
    <property type="component" value="Unassembled WGS sequence"/>
</dbReference>
<comment type="caution">
    <text evidence="1">The sequence shown here is derived from an EMBL/GenBank/DDBJ whole genome shotgun (WGS) entry which is preliminary data.</text>
</comment>
<reference evidence="1" key="1">
    <citation type="journal article" date="2023" name="Int. J. Syst. Evol. Microbiol.">
        <title>&lt;i&gt;Holtiella tumoricola&lt;/i&gt; gen. nov. sp. nov., isolated from a human clinical sample.</title>
        <authorList>
            <person name="Allen-Vercoe E."/>
            <person name="Daigneault M.C."/>
            <person name="Vancuren S.J."/>
            <person name="Cochrane K."/>
            <person name="O'Neal L.L."/>
            <person name="Sankaranarayanan K."/>
            <person name="Lawson P.A."/>
        </authorList>
    </citation>
    <scope>NUCLEOTIDE SEQUENCE</scope>
    <source>
        <strain evidence="1">CC70A</strain>
    </source>
</reference>